<sequence>MTRLFLFLLLCAGSLLARAQRLIHDEHIEHQQERMVFKSWDRGKFTPRPGFLGLNPLYWATWALHPNYPKTDLRPLGPFGPQTQRLMLTAATSSADEAYRLHSDTLRNSALSKSSVYTGLLSDLDPLWLLYYQKQFSPLIYPERNPLDGAGEKEQKYLVSSGIYQWYLAEKDEIAERLELTRSTTLERGERLLSYQRLLGEYQKLQATWLEKKRLAGKYISISEVKKTASGARKTLSKWGKIDIAIADRILKEAELRVGGGNE</sequence>
<feature type="signal peptide" evidence="1">
    <location>
        <begin position="1"/>
        <end position="19"/>
    </location>
</feature>
<evidence type="ECO:0000313" key="2">
    <source>
        <dbReference type="EMBL" id="SDD71088.1"/>
    </source>
</evidence>
<evidence type="ECO:0000256" key="1">
    <source>
        <dbReference type="SAM" id="SignalP"/>
    </source>
</evidence>
<dbReference type="AlphaFoldDB" id="A0A1G6WYX5"/>
<evidence type="ECO:0008006" key="4">
    <source>
        <dbReference type="Google" id="ProtNLM"/>
    </source>
</evidence>
<protein>
    <recommendedName>
        <fullName evidence="4">DUF5045 domain-containing protein</fullName>
    </recommendedName>
</protein>
<organism evidence="2 3">
    <name type="scientific">Pedobacter soli</name>
    <dbReference type="NCBI Taxonomy" id="390242"/>
    <lineage>
        <taxon>Bacteria</taxon>
        <taxon>Pseudomonadati</taxon>
        <taxon>Bacteroidota</taxon>
        <taxon>Sphingobacteriia</taxon>
        <taxon>Sphingobacteriales</taxon>
        <taxon>Sphingobacteriaceae</taxon>
        <taxon>Pedobacter</taxon>
    </lineage>
</organism>
<proteinExistence type="predicted"/>
<accession>A0A1G6WYX5</accession>
<keyword evidence="1" id="KW-0732">Signal</keyword>
<reference evidence="3" key="1">
    <citation type="submission" date="2016-10" db="EMBL/GenBank/DDBJ databases">
        <authorList>
            <person name="Varghese N."/>
            <person name="Submissions S."/>
        </authorList>
    </citation>
    <scope>NUCLEOTIDE SEQUENCE [LARGE SCALE GENOMIC DNA]</scope>
    <source>
        <strain evidence="3">DSM 18609</strain>
    </source>
</reference>
<dbReference type="RefSeq" id="WP_090770415.1">
    <property type="nucleotide sequence ID" value="NZ_FMZH01000007.1"/>
</dbReference>
<dbReference type="EMBL" id="FMZH01000007">
    <property type="protein sequence ID" value="SDD71088.1"/>
    <property type="molecule type" value="Genomic_DNA"/>
</dbReference>
<evidence type="ECO:0000313" key="3">
    <source>
        <dbReference type="Proteomes" id="UP000199455"/>
    </source>
</evidence>
<dbReference type="Proteomes" id="UP000199455">
    <property type="component" value="Unassembled WGS sequence"/>
</dbReference>
<dbReference type="STRING" id="390242.SAMN04488024_107173"/>
<feature type="chain" id="PRO_5011494836" description="DUF5045 domain-containing protein" evidence="1">
    <location>
        <begin position="20"/>
        <end position="263"/>
    </location>
</feature>
<gene>
    <name evidence="2" type="ORF">SAMN04488024_107173</name>
</gene>
<keyword evidence="3" id="KW-1185">Reference proteome</keyword>
<name>A0A1G6WYX5_9SPHI</name>